<reference evidence="3" key="1">
    <citation type="submission" date="2022-04" db="EMBL/GenBank/DDBJ databases">
        <title>A functionally conserved STORR gene fusion in Papaver species that diverged 16.8 million years ago.</title>
        <authorList>
            <person name="Catania T."/>
        </authorList>
    </citation>
    <scope>NUCLEOTIDE SEQUENCE</scope>
    <source>
        <strain evidence="3">S-188037</strain>
    </source>
</reference>
<dbReference type="CDD" id="cd04301">
    <property type="entry name" value="NAT_SF"/>
    <property type="match status" value="1"/>
</dbReference>
<dbReference type="SUPFAM" id="SSF55729">
    <property type="entry name" value="Acyl-CoA N-acyltransferases (Nat)"/>
    <property type="match status" value="1"/>
</dbReference>
<dbReference type="PANTHER" id="PTHR47426">
    <property type="entry name" value="ACYL-COA N-ACYLTRANSFERASES (NAT) SUPERFAMILY PROTEIN"/>
    <property type="match status" value="1"/>
</dbReference>
<dbReference type="EMBL" id="JAJJMB010010315">
    <property type="protein sequence ID" value="KAI3909712.1"/>
    <property type="molecule type" value="Genomic_DNA"/>
</dbReference>
<dbReference type="Gene3D" id="3.40.630.30">
    <property type="match status" value="1"/>
</dbReference>
<feature type="domain" description="N-acetyltransferase" evidence="2">
    <location>
        <begin position="224"/>
        <end position="303"/>
    </location>
</feature>
<dbReference type="Proteomes" id="UP001202328">
    <property type="component" value="Unassembled WGS sequence"/>
</dbReference>
<feature type="region of interest" description="Disordered" evidence="1">
    <location>
        <begin position="80"/>
        <end position="100"/>
    </location>
</feature>
<protein>
    <recommendedName>
        <fullName evidence="2">N-acetyltransferase domain-containing protein</fullName>
    </recommendedName>
</protein>
<gene>
    <name evidence="3" type="ORF">MKW98_014129</name>
</gene>
<dbReference type="GO" id="GO:0016747">
    <property type="term" value="F:acyltransferase activity, transferring groups other than amino-acyl groups"/>
    <property type="evidence" value="ECO:0007669"/>
    <property type="project" value="InterPro"/>
</dbReference>
<evidence type="ECO:0000256" key="1">
    <source>
        <dbReference type="SAM" id="MobiDB-lite"/>
    </source>
</evidence>
<dbReference type="PANTHER" id="PTHR47426:SF3">
    <property type="entry name" value="GCN5-RELATED N-ACETYLTRANSFERASE 6, CHLOROPLASTIC"/>
    <property type="match status" value="1"/>
</dbReference>
<accession>A0AAD4SIP9</accession>
<dbReference type="AlphaFoldDB" id="A0AAD4SIP9"/>
<name>A0AAD4SIP9_9MAGN</name>
<dbReference type="InterPro" id="IPR000182">
    <property type="entry name" value="GNAT_dom"/>
</dbReference>
<evidence type="ECO:0000259" key="2">
    <source>
        <dbReference type="PROSITE" id="PS51186"/>
    </source>
</evidence>
<dbReference type="PROSITE" id="PS51186">
    <property type="entry name" value="GNAT"/>
    <property type="match status" value="1"/>
</dbReference>
<keyword evidence="4" id="KW-1185">Reference proteome</keyword>
<sequence>MLQSMNVFHQTTRPKLLYSPSFCHGRRIPHKPPFLVSFPATTEFNPKFLHFLQHSASKSFLVSPATKKFSSVLSALPRENEEFSSDNEEKPRIQEHEEHRASISSDNGEYVVREAKDRVEFWASAWLKAGLYEDRSHARYFGSYKRQRAQQELDTIEWRFSTRYLEPFMCIIAVRNEGKNVHMFKNVIGTLDFRVKYLWETYPDQELWKTVNPSSTFRKRRSEKYGTISNVAVAECARQQGVGSSMLKFAIETAKEAGIKQVFVLVHRDNKPALALYRKMGFEILAEETPHLEEHNLYLCSINLQLDSTHSSKLTKVSSEIL</sequence>
<proteinExistence type="predicted"/>
<feature type="compositionally biased region" description="Basic and acidic residues" evidence="1">
    <location>
        <begin position="87"/>
        <end position="100"/>
    </location>
</feature>
<dbReference type="InterPro" id="IPR016181">
    <property type="entry name" value="Acyl_CoA_acyltransferase"/>
</dbReference>
<evidence type="ECO:0000313" key="3">
    <source>
        <dbReference type="EMBL" id="KAI3909712.1"/>
    </source>
</evidence>
<comment type="caution">
    <text evidence="3">The sequence shown here is derived from an EMBL/GenBank/DDBJ whole genome shotgun (WGS) entry which is preliminary data.</text>
</comment>
<dbReference type="Pfam" id="PF00583">
    <property type="entry name" value="Acetyltransf_1"/>
    <property type="match status" value="1"/>
</dbReference>
<organism evidence="3 4">
    <name type="scientific">Papaver atlanticum</name>
    <dbReference type="NCBI Taxonomy" id="357466"/>
    <lineage>
        <taxon>Eukaryota</taxon>
        <taxon>Viridiplantae</taxon>
        <taxon>Streptophyta</taxon>
        <taxon>Embryophyta</taxon>
        <taxon>Tracheophyta</taxon>
        <taxon>Spermatophyta</taxon>
        <taxon>Magnoliopsida</taxon>
        <taxon>Ranunculales</taxon>
        <taxon>Papaveraceae</taxon>
        <taxon>Papaveroideae</taxon>
        <taxon>Papaver</taxon>
    </lineage>
</organism>
<evidence type="ECO:0000313" key="4">
    <source>
        <dbReference type="Proteomes" id="UP001202328"/>
    </source>
</evidence>